<keyword evidence="3" id="KW-1185">Reference proteome</keyword>
<accession>A0ABU5Y613</accession>
<evidence type="ECO:0008006" key="4">
    <source>
        <dbReference type="Google" id="ProtNLM"/>
    </source>
</evidence>
<sequence>MTKERILQFIEYKGITLTDFFKITGIKRGFLDTDKLKSSVSDVFLTKILASFPEINPEWLIMGEGDMLRTLSNSLSDFNVAVGFPPIKKDMFFLSYISKMYKENPEKYKQFEQDVSEYEKFAEELTSFKSSLQTIIDEIDLSGRGISFYENLKNGNKSFIEQVKKISEEVKTHRKQMKDILDNLDKEIDF</sequence>
<organism evidence="2 3">
    <name type="scientific">Capnocytophaga gingivalis</name>
    <dbReference type="NCBI Taxonomy" id="1017"/>
    <lineage>
        <taxon>Bacteria</taxon>
        <taxon>Pseudomonadati</taxon>
        <taxon>Bacteroidota</taxon>
        <taxon>Flavobacteriia</taxon>
        <taxon>Flavobacteriales</taxon>
        <taxon>Flavobacteriaceae</taxon>
        <taxon>Capnocytophaga</taxon>
    </lineage>
</organism>
<proteinExistence type="predicted"/>
<evidence type="ECO:0000313" key="2">
    <source>
        <dbReference type="EMBL" id="MEB3039361.1"/>
    </source>
</evidence>
<dbReference type="RefSeq" id="WP_314296565.1">
    <property type="nucleotide sequence ID" value="NZ_CAURQL010000005.1"/>
</dbReference>
<evidence type="ECO:0000313" key="3">
    <source>
        <dbReference type="Proteomes" id="UP001324270"/>
    </source>
</evidence>
<evidence type="ECO:0000256" key="1">
    <source>
        <dbReference type="SAM" id="Coils"/>
    </source>
</evidence>
<gene>
    <name evidence="2" type="ORF">VJJ49_01465</name>
</gene>
<feature type="coiled-coil region" evidence="1">
    <location>
        <begin position="149"/>
        <end position="183"/>
    </location>
</feature>
<protein>
    <recommendedName>
        <fullName evidence="4">Transcriptional regulator</fullName>
    </recommendedName>
</protein>
<keyword evidence="1" id="KW-0175">Coiled coil</keyword>
<dbReference type="Proteomes" id="UP001324270">
    <property type="component" value="Unassembled WGS sequence"/>
</dbReference>
<name>A0ABU5Y613_9FLAO</name>
<comment type="caution">
    <text evidence="2">The sequence shown here is derived from an EMBL/GenBank/DDBJ whole genome shotgun (WGS) entry which is preliminary data.</text>
</comment>
<reference evidence="2 3" key="1">
    <citation type="submission" date="2023-12" db="EMBL/GenBank/DDBJ databases">
        <title>Genomic sequences of Capnocytophaga and Parvimonas strains.</title>
        <authorList>
            <person name="Watt R.M."/>
            <person name="Wang M."/>
            <person name="Yang T."/>
            <person name="Tong W.M."/>
        </authorList>
    </citation>
    <scope>NUCLEOTIDE SEQUENCE [LARGE SCALE GENOMIC DNA]</scope>
    <source>
        <strain evidence="2 3">CCUG 13156</strain>
    </source>
</reference>
<dbReference type="EMBL" id="JAYKBV010000002">
    <property type="protein sequence ID" value="MEB3039361.1"/>
    <property type="molecule type" value="Genomic_DNA"/>
</dbReference>